<feature type="domain" description="Reverse transcriptase Ty1/copia-type" evidence="1">
    <location>
        <begin position="155"/>
        <end position="210"/>
    </location>
</feature>
<dbReference type="AlphaFoldDB" id="A0A699JJ77"/>
<sequence length="257" mass="29670">MTFDETPPPSIKSPLVDDELNEKESIKVIEKKNLENDIEDEVLEVDEIVNNKESKNHPLDNVIRNLNQRTLRSQAQNQSNFFCFISNIEPKNVNEALKDKSWIIAMQDESNQFIADDVWELVPHPKSTIIVGTKWVYRNKLDKNGIISRNKASFINEEAYMAQPLGFIDLEKPNHVYKLKKDLYSLKQDPKAWPDIMFSVCLCACFQDDPKTSHLEAIKHIFRYIKSTTYLGLWYPKGTGIETVVYADSDHAGDYVD</sequence>
<dbReference type="PANTHER" id="PTHR11439">
    <property type="entry name" value="GAG-POL-RELATED RETROTRANSPOSON"/>
    <property type="match status" value="1"/>
</dbReference>
<gene>
    <name evidence="2" type="ORF">Tci_608260</name>
</gene>
<dbReference type="EMBL" id="BKCJ010411180">
    <property type="protein sequence ID" value="GFA36288.1"/>
    <property type="molecule type" value="Genomic_DNA"/>
</dbReference>
<reference evidence="2" key="1">
    <citation type="journal article" date="2019" name="Sci. Rep.">
        <title>Draft genome of Tanacetum cinerariifolium, the natural source of mosquito coil.</title>
        <authorList>
            <person name="Yamashiro T."/>
            <person name="Shiraishi A."/>
            <person name="Satake H."/>
            <person name="Nakayama K."/>
        </authorList>
    </citation>
    <scope>NUCLEOTIDE SEQUENCE</scope>
</reference>
<evidence type="ECO:0000313" key="2">
    <source>
        <dbReference type="EMBL" id="GFA36288.1"/>
    </source>
</evidence>
<accession>A0A699JJ77</accession>
<protein>
    <recommendedName>
        <fullName evidence="1">Reverse transcriptase Ty1/copia-type domain-containing protein</fullName>
    </recommendedName>
</protein>
<organism evidence="2">
    <name type="scientific">Tanacetum cinerariifolium</name>
    <name type="common">Dalmatian daisy</name>
    <name type="synonym">Chrysanthemum cinerariifolium</name>
    <dbReference type="NCBI Taxonomy" id="118510"/>
    <lineage>
        <taxon>Eukaryota</taxon>
        <taxon>Viridiplantae</taxon>
        <taxon>Streptophyta</taxon>
        <taxon>Embryophyta</taxon>
        <taxon>Tracheophyta</taxon>
        <taxon>Spermatophyta</taxon>
        <taxon>Magnoliopsida</taxon>
        <taxon>eudicotyledons</taxon>
        <taxon>Gunneridae</taxon>
        <taxon>Pentapetalae</taxon>
        <taxon>asterids</taxon>
        <taxon>campanulids</taxon>
        <taxon>Asterales</taxon>
        <taxon>Asteraceae</taxon>
        <taxon>Asteroideae</taxon>
        <taxon>Anthemideae</taxon>
        <taxon>Anthemidinae</taxon>
        <taxon>Tanacetum</taxon>
    </lineage>
</organism>
<comment type="caution">
    <text evidence="2">The sequence shown here is derived from an EMBL/GenBank/DDBJ whole genome shotgun (WGS) entry which is preliminary data.</text>
</comment>
<name>A0A699JJ77_TANCI</name>
<proteinExistence type="predicted"/>
<dbReference type="PANTHER" id="PTHR11439:SF483">
    <property type="entry name" value="PEPTIDE SYNTHASE GLIP-LIKE, PUTATIVE (AFU_ORTHOLOGUE AFUA_3G12920)-RELATED"/>
    <property type="match status" value="1"/>
</dbReference>
<dbReference type="Pfam" id="PF07727">
    <property type="entry name" value="RVT_2"/>
    <property type="match status" value="1"/>
</dbReference>
<dbReference type="InterPro" id="IPR013103">
    <property type="entry name" value="RVT_2"/>
</dbReference>
<evidence type="ECO:0000259" key="1">
    <source>
        <dbReference type="Pfam" id="PF07727"/>
    </source>
</evidence>